<dbReference type="SUPFAM" id="SSF55753">
    <property type="entry name" value="Actin depolymerizing proteins"/>
    <property type="match status" value="3"/>
</dbReference>
<dbReference type="Gene3D" id="3.40.20.10">
    <property type="entry name" value="Severin"/>
    <property type="match status" value="3"/>
</dbReference>
<evidence type="ECO:0000313" key="3">
    <source>
        <dbReference type="EMBL" id="URE45106.1"/>
    </source>
</evidence>
<dbReference type="SMART" id="SM00262">
    <property type="entry name" value="GEL"/>
    <property type="match status" value="2"/>
</dbReference>
<dbReference type="EMBL" id="CP097511">
    <property type="protein sequence ID" value="URE45106.1"/>
    <property type="molecule type" value="Genomic_DNA"/>
</dbReference>
<evidence type="ECO:0000256" key="1">
    <source>
        <dbReference type="ARBA" id="ARBA00022737"/>
    </source>
</evidence>
<dbReference type="Pfam" id="PF00626">
    <property type="entry name" value="Gelsolin"/>
    <property type="match status" value="1"/>
</dbReference>
<dbReference type="InterPro" id="IPR007122">
    <property type="entry name" value="Villin/Gelsolin"/>
</dbReference>
<evidence type="ECO:0000313" key="4">
    <source>
        <dbReference type="Proteomes" id="UP001055439"/>
    </source>
</evidence>
<reference evidence="3" key="1">
    <citation type="submission" date="2022-05" db="EMBL/GenBank/DDBJ databases">
        <title>The Musa troglodytarum L. genome provides insights into the mechanism of non-climacteric behaviour and enrichment of carotenoids.</title>
        <authorList>
            <person name="Wang J."/>
        </authorList>
    </citation>
    <scope>NUCLEOTIDE SEQUENCE</scope>
    <source>
        <tissue evidence="3">Leaf</tissue>
    </source>
</reference>
<feature type="non-terminal residue" evidence="3">
    <location>
        <position position="1"/>
    </location>
</feature>
<dbReference type="GO" id="GO:0051015">
    <property type="term" value="F:actin filament binding"/>
    <property type="evidence" value="ECO:0007669"/>
    <property type="project" value="InterPro"/>
</dbReference>
<dbReference type="InterPro" id="IPR029006">
    <property type="entry name" value="ADF-H/Gelsolin-like_dom_sf"/>
</dbReference>
<dbReference type="PRINTS" id="PR00597">
    <property type="entry name" value="GELSOLIN"/>
</dbReference>
<name>A0A9E7I443_9LILI</name>
<dbReference type="GO" id="GO:0051014">
    <property type="term" value="P:actin filament severing"/>
    <property type="evidence" value="ECO:0007669"/>
    <property type="project" value="TreeGrafter"/>
</dbReference>
<dbReference type="PANTHER" id="PTHR11977">
    <property type="entry name" value="VILLIN"/>
    <property type="match status" value="1"/>
</dbReference>
<gene>
    <name evidence="3" type="ORF">MUK42_13895</name>
</gene>
<organism evidence="3 4">
    <name type="scientific">Musa troglodytarum</name>
    <name type="common">fe'i banana</name>
    <dbReference type="NCBI Taxonomy" id="320322"/>
    <lineage>
        <taxon>Eukaryota</taxon>
        <taxon>Viridiplantae</taxon>
        <taxon>Streptophyta</taxon>
        <taxon>Embryophyta</taxon>
        <taxon>Tracheophyta</taxon>
        <taxon>Spermatophyta</taxon>
        <taxon>Magnoliopsida</taxon>
        <taxon>Liliopsida</taxon>
        <taxon>Zingiberales</taxon>
        <taxon>Musaceae</taxon>
        <taxon>Musa</taxon>
    </lineage>
</organism>
<dbReference type="InterPro" id="IPR007123">
    <property type="entry name" value="Gelsolin-like_dom"/>
</dbReference>
<proteinExistence type="predicted"/>
<dbReference type="PANTHER" id="PTHR11977:SF51">
    <property type="entry name" value="PROTEIN FLIGHTLESS-1 HOMOLOG"/>
    <property type="match status" value="1"/>
</dbReference>
<accession>A0A9E7I443</accession>
<dbReference type="Proteomes" id="UP001055439">
    <property type="component" value="Chromosome 9"/>
</dbReference>
<dbReference type="AlphaFoldDB" id="A0A9E7I443"/>
<protein>
    <submittedName>
        <fullName evidence="3">Villin headpiece domain</fullName>
    </submittedName>
</protein>
<keyword evidence="4" id="KW-1185">Reference proteome</keyword>
<evidence type="ECO:0000259" key="2">
    <source>
        <dbReference type="Pfam" id="PF00626"/>
    </source>
</evidence>
<sequence length="296" mass="33399">QTTSGKGGAYLYDIHFWIGKESSQDESGTAAIKTVELDSILGGRAVQHRELQGFESDKLLSYFKPCIIPLEGGFASGFRKPEEEKFETRLYVCRGKRVVRMKQEPLVERKDEEKLQVWCINSSAKSPVPKEEIGKFYSGDCYIVLYTYHSGEKKEDYFLTCWMGNDSIQGCIFQGKEPPQFIALFQPMVVLKGGISSGYKEFIAEKNLNDETYTSDGIALMQVSGASVHNNKAVQVDAVNEVFNYSQDDLLTEDMLLFDTHAEVFVWIGHSVDSNEKQNAFDIGQVLAELSFYLSY</sequence>
<feature type="domain" description="Gelsolin-like" evidence="2">
    <location>
        <begin position="13"/>
        <end position="59"/>
    </location>
</feature>
<dbReference type="OrthoDB" id="6375767at2759"/>
<keyword evidence="1" id="KW-0677">Repeat</keyword>